<protein>
    <recommendedName>
        <fullName evidence="2">DUF7668 domain-containing protein</fullName>
    </recommendedName>
</protein>
<feature type="domain" description="DUF7668" evidence="2">
    <location>
        <begin position="39"/>
        <end position="137"/>
    </location>
</feature>
<dbReference type="Proteomes" id="UP001064933">
    <property type="component" value="Chromosome"/>
</dbReference>
<dbReference type="InterPro" id="IPR056085">
    <property type="entry name" value="DUF7668"/>
</dbReference>
<sequence>MDGISDMSPGDGPGPSRFKDVDRPHPVAAAWRPLLRDIVRCFAHGDYALSAGISGVEPISAGIAEQIRAYITEYGARLTELPEAAWQSSVSQWYDPHWEVLVDLWTVEEGPSDLVLKARVRETDSGDRITVEMVYVP</sequence>
<evidence type="ECO:0000313" key="4">
    <source>
        <dbReference type="Proteomes" id="UP001064933"/>
    </source>
</evidence>
<dbReference type="EMBL" id="CP104562">
    <property type="protein sequence ID" value="UXH76489.1"/>
    <property type="molecule type" value="Genomic_DNA"/>
</dbReference>
<dbReference type="Pfam" id="PF24705">
    <property type="entry name" value="DUF7668"/>
    <property type="match status" value="1"/>
</dbReference>
<name>A0ABY6AXL0_9BURK</name>
<feature type="region of interest" description="Disordered" evidence="1">
    <location>
        <begin position="1"/>
        <end position="22"/>
    </location>
</feature>
<evidence type="ECO:0000259" key="2">
    <source>
        <dbReference type="Pfam" id="PF24705"/>
    </source>
</evidence>
<dbReference type="RefSeq" id="WP_261756220.1">
    <property type="nucleotide sequence ID" value="NZ_CP104562.2"/>
</dbReference>
<reference evidence="3" key="1">
    <citation type="submission" date="2022-10" db="EMBL/GenBank/DDBJ databases">
        <title>Characterization and whole genome sequencing of a new Roseateles species, isolated from fresh water.</title>
        <authorList>
            <person name="Guliayeva D.Y."/>
            <person name="Akhremchuk A.E."/>
            <person name="Sikolenko M.A."/>
            <person name="Valentovich L.N."/>
            <person name="Sidarenka A.V."/>
        </authorList>
    </citation>
    <scope>NUCLEOTIDE SEQUENCE</scope>
    <source>
        <strain evidence="3">BIM B-1768</strain>
    </source>
</reference>
<organism evidence="3 4">
    <name type="scientific">Roseateles amylovorans</name>
    <dbReference type="NCBI Taxonomy" id="2978473"/>
    <lineage>
        <taxon>Bacteria</taxon>
        <taxon>Pseudomonadati</taxon>
        <taxon>Pseudomonadota</taxon>
        <taxon>Betaproteobacteria</taxon>
        <taxon>Burkholderiales</taxon>
        <taxon>Sphaerotilaceae</taxon>
        <taxon>Roseateles</taxon>
    </lineage>
</organism>
<evidence type="ECO:0000313" key="3">
    <source>
        <dbReference type="EMBL" id="UXH76489.1"/>
    </source>
</evidence>
<proteinExistence type="predicted"/>
<evidence type="ECO:0000256" key="1">
    <source>
        <dbReference type="SAM" id="MobiDB-lite"/>
    </source>
</evidence>
<keyword evidence="4" id="KW-1185">Reference proteome</keyword>
<gene>
    <name evidence="3" type="ORF">N4261_15700</name>
</gene>
<accession>A0ABY6AXL0</accession>